<dbReference type="Proteomes" id="UP001213681">
    <property type="component" value="Unassembled WGS sequence"/>
</dbReference>
<dbReference type="RefSeq" id="XP_056760669.1">
    <property type="nucleotide sequence ID" value="XM_056915915.1"/>
</dbReference>
<comment type="similarity">
    <text evidence="1 3">Belongs to the type-B carboxylesterase/lipase family.</text>
</comment>
<dbReference type="GO" id="GO:0017000">
    <property type="term" value="P:antibiotic biosynthetic process"/>
    <property type="evidence" value="ECO:0007669"/>
    <property type="project" value="UniProtKB-ARBA"/>
</dbReference>
<dbReference type="EC" id="3.1.1.-" evidence="3"/>
<evidence type="ECO:0000256" key="3">
    <source>
        <dbReference type="RuleBase" id="RU361235"/>
    </source>
</evidence>
<evidence type="ECO:0000259" key="4">
    <source>
        <dbReference type="Pfam" id="PF00135"/>
    </source>
</evidence>
<dbReference type="InterPro" id="IPR002018">
    <property type="entry name" value="CarbesteraseB"/>
</dbReference>
<evidence type="ECO:0000256" key="2">
    <source>
        <dbReference type="ARBA" id="ARBA00022801"/>
    </source>
</evidence>
<dbReference type="InterPro" id="IPR050309">
    <property type="entry name" value="Type-B_Carboxylest/Lipase"/>
</dbReference>
<dbReference type="EMBL" id="JAPVEA010000009">
    <property type="protein sequence ID" value="KAJ5433378.1"/>
    <property type="molecule type" value="Genomic_DNA"/>
</dbReference>
<protein>
    <recommendedName>
        <fullName evidence="3">Carboxylic ester hydrolase</fullName>
        <ecNumber evidence="3">3.1.1.-</ecNumber>
    </recommendedName>
</protein>
<dbReference type="AlphaFoldDB" id="A0AAD6FXG8"/>
<sequence length="513" mass="57354">MTPPTRPSITLPQGQVRGVRIDQPLPQPIDAFLGVPYGLLPTGDRRFRPPVKVPDSKHIIEASQYGYATPGKALLSGGLDLEQSEDWLTVNVFRPAGIEGKVPVAIYLHGGAFNRGAAAMHDTASMVGWSEAPFVAVSFGYRIGALGFLPSSVSKEEGILNLGLRDQVHLFEWVRENIQRFGGDPGNVTLIGHSAGAHSVSVFVDASNAKVHEEQFQDFLREVGCPDNISNSEIFPFLRSLPGATVIKAQTAVFDKYNPSLRWPFQPVIDGDIISRKPLEAWKSKLWYKIPIMTGFNNNEGSLYVDKKMSQSSQFRAFWRTFLPELSPSDLDTIERLYPDPNIDYTSPYTETKEGLGSQYSRIEAAYGHYVYVAPVRQTAHFASSQGSPVYLYHWAFPRTTLGASHADNMYYETYNKSITDISEFQRELSGTLHAYLTSFITTGDPNALRHRYPHRPPWTPFKPDKAKAMIFGDGNDESIGDTMGPIARFVEDDWARAETEFWWSKTDISQLT</sequence>
<dbReference type="InterPro" id="IPR029058">
    <property type="entry name" value="AB_hydrolase_fold"/>
</dbReference>
<evidence type="ECO:0000313" key="6">
    <source>
        <dbReference type="Proteomes" id="UP001213681"/>
    </source>
</evidence>
<reference evidence="5" key="2">
    <citation type="journal article" date="2023" name="IMA Fungus">
        <title>Comparative genomic study of the Penicillium genus elucidates a diverse pangenome and 15 lateral gene transfer events.</title>
        <authorList>
            <person name="Petersen C."/>
            <person name="Sorensen T."/>
            <person name="Nielsen M.R."/>
            <person name="Sondergaard T.E."/>
            <person name="Sorensen J.L."/>
            <person name="Fitzpatrick D.A."/>
            <person name="Frisvad J.C."/>
            <person name="Nielsen K.L."/>
        </authorList>
    </citation>
    <scope>NUCLEOTIDE SEQUENCE</scope>
    <source>
        <strain evidence="5">IBT 16125</strain>
    </source>
</reference>
<dbReference type="Gene3D" id="3.40.50.1820">
    <property type="entry name" value="alpha/beta hydrolase"/>
    <property type="match status" value="2"/>
</dbReference>
<keyword evidence="6" id="KW-1185">Reference proteome</keyword>
<accession>A0AAD6FXG8</accession>
<evidence type="ECO:0000256" key="1">
    <source>
        <dbReference type="ARBA" id="ARBA00005964"/>
    </source>
</evidence>
<dbReference type="GO" id="GO:0016787">
    <property type="term" value="F:hydrolase activity"/>
    <property type="evidence" value="ECO:0007669"/>
    <property type="project" value="UniProtKB-KW"/>
</dbReference>
<evidence type="ECO:0000313" key="5">
    <source>
        <dbReference type="EMBL" id="KAJ5433378.1"/>
    </source>
</evidence>
<feature type="domain" description="Carboxylesterase type B" evidence="4">
    <location>
        <begin position="7"/>
        <end position="473"/>
    </location>
</feature>
<reference evidence="5" key="1">
    <citation type="submission" date="2022-12" db="EMBL/GenBank/DDBJ databases">
        <authorList>
            <person name="Petersen C."/>
        </authorList>
    </citation>
    <scope>NUCLEOTIDE SEQUENCE</scope>
    <source>
        <strain evidence="5">IBT 16125</strain>
    </source>
</reference>
<dbReference type="Pfam" id="PF00135">
    <property type="entry name" value="COesterase"/>
    <property type="match status" value="1"/>
</dbReference>
<dbReference type="SUPFAM" id="SSF53474">
    <property type="entry name" value="alpha/beta-Hydrolases"/>
    <property type="match status" value="1"/>
</dbReference>
<keyword evidence="2 3" id="KW-0378">Hydrolase</keyword>
<comment type="caution">
    <text evidence="5">The sequence shown here is derived from an EMBL/GenBank/DDBJ whole genome shotgun (WGS) entry which is preliminary data.</text>
</comment>
<dbReference type="PROSITE" id="PS00122">
    <property type="entry name" value="CARBOXYLESTERASE_B_1"/>
    <property type="match status" value="1"/>
</dbReference>
<dbReference type="GeneID" id="81606158"/>
<dbReference type="PANTHER" id="PTHR11559">
    <property type="entry name" value="CARBOXYLESTERASE"/>
    <property type="match status" value="1"/>
</dbReference>
<organism evidence="5 6">
    <name type="scientific">Penicillium daleae</name>
    <dbReference type="NCBI Taxonomy" id="63821"/>
    <lineage>
        <taxon>Eukaryota</taxon>
        <taxon>Fungi</taxon>
        <taxon>Dikarya</taxon>
        <taxon>Ascomycota</taxon>
        <taxon>Pezizomycotina</taxon>
        <taxon>Eurotiomycetes</taxon>
        <taxon>Eurotiomycetidae</taxon>
        <taxon>Eurotiales</taxon>
        <taxon>Aspergillaceae</taxon>
        <taxon>Penicillium</taxon>
    </lineage>
</organism>
<proteinExistence type="inferred from homology"/>
<dbReference type="InterPro" id="IPR019826">
    <property type="entry name" value="Carboxylesterase_B_AS"/>
</dbReference>
<gene>
    <name evidence="5" type="ORF">N7458_012534</name>
</gene>
<dbReference type="GO" id="GO:0072330">
    <property type="term" value="P:monocarboxylic acid biosynthetic process"/>
    <property type="evidence" value="ECO:0007669"/>
    <property type="project" value="UniProtKB-ARBA"/>
</dbReference>
<name>A0AAD6FXG8_9EURO</name>